<proteinExistence type="predicted"/>
<keyword evidence="4" id="KW-0808">Transferase</keyword>
<dbReference type="InterPro" id="IPR011004">
    <property type="entry name" value="Trimer_LpxA-like_sf"/>
</dbReference>
<dbReference type="CDD" id="cd03360">
    <property type="entry name" value="LbH_AT_putative"/>
    <property type="match status" value="1"/>
</dbReference>
<dbReference type="PANTHER" id="PTHR43300">
    <property type="entry name" value="ACETYLTRANSFERASE"/>
    <property type="match status" value="1"/>
</dbReference>
<dbReference type="Proteomes" id="UP000199474">
    <property type="component" value="Unassembled WGS sequence"/>
</dbReference>
<gene>
    <name evidence="4" type="ORF">SAMN05216238_10386</name>
</gene>
<dbReference type="InterPro" id="IPR050179">
    <property type="entry name" value="Trans_hexapeptide_repeat"/>
</dbReference>
<evidence type="ECO:0000259" key="3">
    <source>
        <dbReference type="Pfam" id="PF17836"/>
    </source>
</evidence>
<dbReference type="SUPFAM" id="SSF51161">
    <property type="entry name" value="Trimeric LpxA-like enzymes"/>
    <property type="match status" value="1"/>
</dbReference>
<feature type="active site" description="Proton acceptor" evidence="1">
    <location>
        <position position="134"/>
    </location>
</feature>
<evidence type="ECO:0000256" key="1">
    <source>
        <dbReference type="PIRSR" id="PIRSR620019-1"/>
    </source>
</evidence>
<dbReference type="AlphaFoldDB" id="A0A1I1UCB4"/>
<feature type="binding site" evidence="2">
    <location>
        <position position="143"/>
    </location>
    <ligand>
        <name>acetyl-CoA</name>
        <dbReference type="ChEBI" id="CHEBI:57288"/>
    </ligand>
</feature>
<protein>
    <submittedName>
        <fullName evidence="4">Acetyltransferase EpsM</fullName>
    </submittedName>
</protein>
<feature type="domain" description="PglD N-terminal" evidence="3">
    <location>
        <begin position="2"/>
        <end position="79"/>
    </location>
</feature>
<dbReference type="Pfam" id="PF17836">
    <property type="entry name" value="PglD_N"/>
    <property type="match status" value="1"/>
</dbReference>
<feature type="binding site" evidence="2">
    <location>
        <position position="67"/>
    </location>
    <ligand>
        <name>substrate</name>
    </ligand>
</feature>
<organism evidence="4 5">
    <name type="scientific">Lentibacillus persicus</name>
    <dbReference type="NCBI Taxonomy" id="640948"/>
    <lineage>
        <taxon>Bacteria</taxon>
        <taxon>Bacillati</taxon>
        <taxon>Bacillota</taxon>
        <taxon>Bacilli</taxon>
        <taxon>Bacillales</taxon>
        <taxon>Bacillaceae</taxon>
        <taxon>Lentibacillus</taxon>
    </lineage>
</organism>
<dbReference type="Gene3D" id="2.160.10.10">
    <property type="entry name" value="Hexapeptide repeat proteins"/>
    <property type="match status" value="1"/>
</dbReference>
<dbReference type="NCBIfam" id="TIGR03570">
    <property type="entry name" value="NeuD_NnaD"/>
    <property type="match status" value="1"/>
</dbReference>
<dbReference type="STRING" id="640948.SAMN05216238_10386"/>
<dbReference type="InterPro" id="IPR041561">
    <property type="entry name" value="PglD_N"/>
</dbReference>
<feature type="site" description="Increases basicity of active site His" evidence="1">
    <location>
        <position position="135"/>
    </location>
</feature>
<dbReference type="InterPro" id="IPR020019">
    <property type="entry name" value="AcTrfase_PglD-like"/>
</dbReference>
<dbReference type="PANTHER" id="PTHR43300:SF7">
    <property type="entry name" value="UDP-N-ACETYLBACILLOSAMINE N-ACETYLTRANSFERASE"/>
    <property type="match status" value="1"/>
</dbReference>
<evidence type="ECO:0000313" key="5">
    <source>
        <dbReference type="Proteomes" id="UP000199474"/>
    </source>
</evidence>
<dbReference type="Gene3D" id="3.40.50.20">
    <property type="match status" value="1"/>
</dbReference>
<dbReference type="GO" id="GO:0016740">
    <property type="term" value="F:transferase activity"/>
    <property type="evidence" value="ECO:0007669"/>
    <property type="project" value="UniProtKB-KW"/>
</dbReference>
<reference evidence="5" key="1">
    <citation type="submission" date="2016-10" db="EMBL/GenBank/DDBJ databases">
        <authorList>
            <person name="Varghese N."/>
            <person name="Submissions S."/>
        </authorList>
    </citation>
    <scope>NUCLEOTIDE SEQUENCE [LARGE SCALE GENOMIC DNA]</scope>
    <source>
        <strain evidence="5">DSM 22530</strain>
    </source>
</reference>
<accession>A0A1I1UCB4</accession>
<evidence type="ECO:0000256" key="2">
    <source>
        <dbReference type="PIRSR" id="PIRSR620019-2"/>
    </source>
</evidence>
<keyword evidence="5" id="KW-1185">Reference proteome</keyword>
<dbReference type="OrthoDB" id="9794407at2"/>
<dbReference type="EMBL" id="FOMR01000003">
    <property type="protein sequence ID" value="SFD67208.1"/>
    <property type="molecule type" value="Genomic_DNA"/>
</dbReference>
<evidence type="ECO:0000313" key="4">
    <source>
        <dbReference type="EMBL" id="SFD67208.1"/>
    </source>
</evidence>
<name>A0A1I1UCB4_9BACI</name>
<sequence>MKVIILGDGGHSKVIQEMIMALGRHEIVAVLDDKYDQGFQLKGMIHAPISFLVKLLRPGIRVVVAIGDNKIRKTITENLNLLPEQFMTVIHPTAVVSSSAAIGHGTVVMPHVVVNARAEIGSHCIINSASVIEHDNEIGSFTHVSPNATFAGNVTCGEGVHAGSAATVIPDMHLGSWSIIGAGSTVIENIPAYSKAVGSPTRIIERLLI</sequence>